<comment type="caution">
    <text evidence="1">The sequence shown here is derived from an EMBL/GenBank/DDBJ whole genome shotgun (WGS) entry which is preliminary data.</text>
</comment>
<dbReference type="Proteomes" id="UP000297737">
    <property type="component" value="Unassembled WGS sequence"/>
</dbReference>
<proteinExistence type="predicted"/>
<organism evidence="1 2">
    <name type="scientific">Glacieibacterium arshaanense</name>
    <dbReference type="NCBI Taxonomy" id="2511025"/>
    <lineage>
        <taxon>Bacteria</taxon>
        <taxon>Pseudomonadati</taxon>
        <taxon>Pseudomonadota</taxon>
        <taxon>Alphaproteobacteria</taxon>
        <taxon>Sphingomonadales</taxon>
        <taxon>Sphingosinicellaceae</taxon>
        <taxon>Glacieibacterium</taxon>
    </lineage>
</organism>
<keyword evidence="1" id="KW-0808">Transferase</keyword>
<evidence type="ECO:0000313" key="2">
    <source>
        <dbReference type="Proteomes" id="UP000297737"/>
    </source>
</evidence>
<dbReference type="RefSeq" id="WP_135246613.1">
    <property type="nucleotide sequence ID" value="NZ_SIHO01000003.1"/>
</dbReference>
<keyword evidence="1" id="KW-0418">Kinase</keyword>
<evidence type="ECO:0000313" key="1">
    <source>
        <dbReference type="EMBL" id="TFU01109.1"/>
    </source>
</evidence>
<accession>A0A4Y9EKP3</accession>
<dbReference type="Gene3D" id="3.40.50.300">
    <property type="entry name" value="P-loop containing nucleotide triphosphate hydrolases"/>
    <property type="match status" value="1"/>
</dbReference>
<dbReference type="EC" id="2.7.1.33" evidence="1"/>
<reference evidence="1 2" key="1">
    <citation type="submission" date="2019-02" db="EMBL/GenBank/DDBJ databases">
        <title>Polymorphobacter sp. isolated from the lake at the Tibet of China.</title>
        <authorList>
            <person name="Li A."/>
        </authorList>
    </citation>
    <scope>NUCLEOTIDE SEQUENCE [LARGE SCALE GENOMIC DNA]</scope>
    <source>
        <strain evidence="1 2">DJ1R-1</strain>
    </source>
</reference>
<dbReference type="InterPro" id="IPR027417">
    <property type="entry name" value="P-loop_NTPase"/>
</dbReference>
<sequence length="244" mass="26634">MPSTDAIATDAADIAARLVARATPGRPLLVGLTGSVAAGKSVLSAAIKSALDATHRVETVSTDGFLLDNATLDARGLTLRKGYPETYDAAALVGALQQVPVAPTRFPGYSHQTYDVDPQLARTIDRPDILLVEGLGLSPLPGGYDAADQLDALIYLDAREDDLEHWFVGRFIGFWKQAENDPTSFYAQFRAMTEPDAEIFARSVWERINLPNLRENIVRARARADIVLNKARDHALTLAFTRKF</sequence>
<gene>
    <name evidence="1" type="ORF">EUV02_12405</name>
</gene>
<dbReference type="AlphaFoldDB" id="A0A4Y9EKP3"/>
<dbReference type="OrthoDB" id="1550976at2"/>
<dbReference type="GO" id="GO:0004594">
    <property type="term" value="F:pantothenate kinase activity"/>
    <property type="evidence" value="ECO:0007669"/>
    <property type="project" value="UniProtKB-EC"/>
</dbReference>
<dbReference type="EMBL" id="SIHO01000003">
    <property type="protein sequence ID" value="TFU01109.1"/>
    <property type="molecule type" value="Genomic_DNA"/>
</dbReference>
<keyword evidence="2" id="KW-1185">Reference proteome</keyword>
<name>A0A4Y9EKP3_9SPHN</name>
<dbReference type="SUPFAM" id="SSF52540">
    <property type="entry name" value="P-loop containing nucleoside triphosphate hydrolases"/>
    <property type="match status" value="1"/>
</dbReference>
<protein>
    <submittedName>
        <fullName evidence="1">Type I pantothenate kinase</fullName>
        <ecNumber evidence="1">2.7.1.33</ecNumber>
    </submittedName>
</protein>